<dbReference type="Gene3D" id="2.120.10.80">
    <property type="entry name" value="Kelch-type beta propeller"/>
    <property type="match status" value="2"/>
</dbReference>
<dbReference type="OrthoDB" id="432528at2759"/>
<evidence type="ECO:0000313" key="5">
    <source>
        <dbReference type="EMBL" id="KAE9527361.1"/>
    </source>
</evidence>
<dbReference type="InterPro" id="IPR015915">
    <property type="entry name" value="Kelch-typ_b-propeller"/>
</dbReference>
<organism evidence="5 6">
    <name type="scientific">Aphis glycines</name>
    <name type="common">Soybean aphid</name>
    <dbReference type="NCBI Taxonomy" id="307491"/>
    <lineage>
        <taxon>Eukaryota</taxon>
        <taxon>Metazoa</taxon>
        <taxon>Ecdysozoa</taxon>
        <taxon>Arthropoda</taxon>
        <taxon>Hexapoda</taxon>
        <taxon>Insecta</taxon>
        <taxon>Pterygota</taxon>
        <taxon>Neoptera</taxon>
        <taxon>Paraneoptera</taxon>
        <taxon>Hemiptera</taxon>
        <taxon>Sternorrhyncha</taxon>
        <taxon>Aphidomorpha</taxon>
        <taxon>Aphidoidea</taxon>
        <taxon>Aphididae</taxon>
        <taxon>Aphidini</taxon>
        <taxon>Aphis</taxon>
        <taxon>Aphis</taxon>
    </lineage>
</organism>
<keyword evidence="6" id="KW-1185">Reference proteome</keyword>
<keyword evidence="1" id="KW-0880">Kelch repeat</keyword>
<dbReference type="SMART" id="SM00612">
    <property type="entry name" value="Kelch"/>
    <property type="match status" value="2"/>
</dbReference>
<dbReference type="InterPro" id="IPR006652">
    <property type="entry name" value="Kelch_1"/>
</dbReference>
<name>A0A6G0T7L3_APHGL</name>
<feature type="region of interest" description="Disordered" evidence="3">
    <location>
        <begin position="581"/>
        <end position="618"/>
    </location>
</feature>
<protein>
    <recommendedName>
        <fullName evidence="4">Attractin/MKLN-like beta-propeller domain-containing protein</fullName>
    </recommendedName>
</protein>
<dbReference type="Proteomes" id="UP000475862">
    <property type="component" value="Unassembled WGS sequence"/>
</dbReference>
<dbReference type="InterPro" id="IPR051568">
    <property type="entry name" value="LZTR1/Attractin"/>
</dbReference>
<dbReference type="EMBL" id="VYZN01000053">
    <property type="protein sequence ID" value="KAE9527361.1"/>
    <property type="molecule type" value="Genomic_DNA"/>
</dbReference>
<dbReference type="InterPro" id="IPR056737">
    <property type="entry name" value="Beta-prop_ATRN-MKLN-like"/>
</dbReference>
<sequence length="782" mass="87205">MIYSIDTGDSRNNQEDPIHSPYNNITCSVAKFVNCNLITKVRIFRSNDKNKYRSIVQKTKSFFHISQLVLRLVEFQFRSRTLLLFIRHITVLKNCICLNNIMWTPVSFTSDNSVPPSRSKHSAAVHGNHIYVVGGRNGNWPLKDIWRYALSNNTWEQLHPTGDTLQNLQEHTAVVYQDKIYVFGGEVGFSSASESPLWSYSIKDNQWKKVKGKSGSNIPKGRRGHTALVYRNSMIIYGGYRDLKGSTNEMWAFHFDTESWHLLSQGRVLPPARHKHSAIIHDDVMWVYGGMTDLHERSDLWRFDFVKKKWSVLKTKVNPGLLHGHSASKVMGSMIIFGGKKGGQFSNDLWKFYFATETWEKVHTTYPQPPPICEAVTLTVSETTTTSTTKSSRENGVQSPIVVRRSRSGRSADRQQQSGGGDRDHNGHLHQWHHQCRSESRASSLGGSNVNILKEISKLSQLNLYRLAHNKTYSVLSSTDSVVSADASHIHQQQQNMVKSQSANVIARSLISPVVSNASPPGHKSSFPPCRMPRDPMSVPNFGVALTPVEATKLVYLEGEEAPSPRVEFDHDFGSVHMRFHPNGPMSSGSSTLNNKTLNRRSYPMTSSASARFGNPYSTPEEPGEITSGYVSIETVHQSPNSGDGPMCFSNPNYMVADIQNAISKGDYVKLNSPPDSLLEDSDNAFEMRDMRPAPPKTLALNSSTAFNSSSDVRSSTKAARAASAGRVSANGRGGGSAVVEHHQVKEYAVYLLGGMERDGSVTVFKKPMTVWKLSMFFRNVQ</sequence>
<evidence type="ECO:0000256" key="2">
    <source>
        <dbReference type="ARBA" id="ARBA00022737"/>
    </source>
</evidence>
<evidence type="ECO:0000256" key="3">
    <source>
        <dbReference type="SAM" id="MobiDB-lite"/>
    </source>
</evidence>
<feature type="domain" description="Attractin/MKLN-like beta-propeller" evidence="4">
    <location>
        <begin position="98"/>
        <end position="185"/>
    </location>
</feature>
<feature type="region of interest" description="Disordered" evidence="3">
    <location>
        <begin position="705"/>
        <end position="737"/>
    </location>
</feature>
<comment type="caution">
    <text evidence="5">The sequence shown here is derived from an EMBL/GenBank/DDBJ whole genome shotgun (WGS) entry which is preliminary data.</text>
</comment>
<evidence type="ECO:0000256" key="1">
    <source>
        <dbReference type="ARBA" id="ARBA00022441"/>
    </source>
</evidence>
<proteinExistence type="predicted"/>
<dbReference type="PANTHER" id="PTHR46376:SF1">
    <property type="entry name" value="LEUCINE-ZIPPER-LIKE TRANSCRIPTIONAL REGULATOR 1"/>
    <property type="match status" value="1"/>
</dbReference>
<dbReference type="GO" id="GO:0005794">
    <property type="term" value="C:Golgi apparatus"/>
    <property type="evidence" value="ECO:0007669"/>
    <property type="project" value="TreeGrafter"/>
</dbReference>
<keyword evidence="2" id="KW-0677">Repeat</keyword>
<feature type="compositionally biased region" description="Low complexity" evidence="3">
    <location>
        <begin position="713"/>
        <end position="731"/>
    </location>
</feature>
<gene>
    <name evidence="5" type="ORF">AGLY_013059</name>
</gene>
<evidence type="ECO:0000313" key="6">
    <source>
        <dbReference type="Proteomes" id="UP000475862"/>
    </source>
</evidence>
<dbReference type="AlphaFoldDB" id="A0A6G0T7L3"/>
<reference evidence="5 6" key="1">
    <citation type="submission" date="2019-08" db="EMBL/GenBank/DDBJ databases">
        <title>The genome of the soybean aphid Biotype 1, its phylome, world population structure and adaptation to the North American continent.</title>
        <authorList>
            <person name="Giordano R."/>
            <person name="Donthu R.K."/>
            <person name="Hernandez A.G."/>
            <person name="Wright C.L."/>
            <person name="Zimin A.V."/>
        </authorList>
    </citation>
    <scope>NUCLEOTIDE SEQUENCE [LARGE SCALE GENOMIC DNA]</scope>
    <source>
        <tissue evidence="5">Whole aphids</tissue>
    </source>
</reference>
<dbReference type="Pfam" id="PF24681">
    <property type="entry name" value="Kelch_KLHDC2_KLHL20_DRC7"/>
    <property type="match status" value="1"/>
</dbReference>
<dbReference type="SUPFAM" id="SSF117281">
    <property type="entry name" value="Kelch motif"/>
    <property type="match status" value="1"/>
</dbReference>
<evidence type="ECO:0000259" key="4">
    <source>
        <dbReference type="Pfam" id="PF24981"/>
    </source>
</evidence>
<accession>A0A6G0T7L3</accession>
<dbReference type="PANTHER" id="PTHR46376">
    <property type="entry name" value="LEUCINE-ZIPPER-LIKE TRANSCRIPTIONAL REGULATOR 1"/>
    <property type="match status" value="1"/>
</dbReference>
<feature type="region of interest" description="Disordered" evidence="3">
    <location>
        <begin position="384"/>
        <end position="445"/>
    </location>
</feature>
<feature type="compositionally biased region" description="Polar residues" evidence="3">
    <location>
        <begin position="585"/>
        <end position="597"/>
    </location>
</feature>
<dbReference type="Pfam" id="PF24981">
    <property type="entry name" value="Beta-prop_ATRN-LZTR1"/>
    <property type="match status" value="1"/>
</dbReference>